<protein>
    <submittedName>
        <fullName evidence="1">Uncharacterized protein</fullName>
    </submittedName>
</protein>
<dbReference type="AlphaFoldDB" id="A0A1Q2HQX6"/>
<keyword evidence="2" id="KW-1185">Reference proteome</keyword>
<evidence type="ECO:0000313" key="1">
    <source>
        <dbReference type="EMBL" id="AQQ09643.1"/>
    </source>
</evidence>
<dbReference type="KEGG" id="pbu:L21SP3_01451"/>
<accession>A0A1Q2HQX6</accession>
<dbReference type="EMBL" id="CP019633">
    <property type="protein sequence ID" value="AQQ09643.1"/>
    <property type="molecule type" value="Genomic_DNA"/>
</dbReference>
<dbReference type="Proteomes" id="UP000188273">
    <property type="component" value="Chromosome"/>
</dbReference>
<sequence length="158" mass="18357">MYINCLSVKGLYPPLANGGLWRTWCLFLFSGIRHYPPKHYGGANYIARKDLTNIRHLTAKRESGIILYGGLQKKISEKTKNRLTIYTIYRIFQFMTMIRKAIIKRMNELNLNPNRLSVMLKDEIPRQTIYDFLSGKTDARTEVVSALMKALDLEIKAR</sequence>
<gene>
    <name evidence="1" type="ORF">L21SP3_01451</name>
</gene>
<proteinExistence type="predicted"/>
<name>A0A1Q2HQX6_9BACT</name>
<dbReference type="STRING" id="1940790.L21SP3_01451"/>
<evidence type="ECO:0000313" key="2">
    <source>
        <dbReference type="Proteomes" id="UP000188273"/>
    </source>
</evidence>
<dbReference type="RefSeq" id="WP_077540221.1">
    <property type="nucleotide sequence ID" value="NZ_CP019633.1"/>
</dbReference>
<organism evidence="1 2">
    <name type="scientific">Sedimentisphaera cyanobacteriorum</name>
    <dbReference type="NCBI Taxonomy" id="1940790"/>
    <lineage>
        <taxon>Bacteria</taxon>
        <taxon>Pseudomonadati</taxon>
        <taxon>Planctomycetota</taxon>
        <taxon>Phycisphaerae</taxon>
        <taxon>Sedimentisphaerales</taxon>
        <taxon>Sedimentisphaeraceae</taxon>
        <taxon>Sedimentisphaera</taxon>
    </lineage>
</organism>
<reference evidence="2" key="1">
    <citation type="submission" date="2017-02" db="EMBL/GenBank/DDBJ databases">
        <title>Comparative genomics and description of representatives of a novel lineage of planctomycetes thriving in anoxic sediments.</title>
        <authorList>
            <person name="Spring S."/>
            <person name="Bunk B."/>
            <person name="Sproer C."/>
            <person name="Klenk H.-P."/>
        </authorList>
    </citation>
    <scope>NUCLEOTIDE SEQUENCE [LARGE SCALE GENOMIC DNA]</scope>
    <source>
        <strain evidence="2">L21-RPul-D3</strain>
    </source>
</reference>